<reference evidence="3" key="1">
    <citation type="submission" date="2015-11" db="EMBL/GenBank/DDBJ databases">
        <authorList>
            <person name="Tobias N.J."/>
            <person name="Mishra B."/>
            <person name="Gupta D.K."/>
            <person name="Thines M."/>
            <person name="Stinear T.P."/>
            <person name="Bode H.B."/>
        </authorList>
    </citation>
    <scope>NUCLEOTIDE SEQUENCE [LARGE SCALE GENOMIC DNA]</scope>
    <source>
        <strain evidence="3">PB45.5</strain>
    </source>
</reference>
<name>A0A1B8YF17_9GAMM</name>
<dbReference type="RefSeq" id="WP_041379952.1">
    <property type="nucleotide sequence ID" value="NZ_CAWMQN010000080.1"/>
</dbReference>
<evidence type="ECO:0000259" key="1">
    <source>
        <dbReference type="Pfam" id="PF24732"/>
    </source>
</evidence>
<proteinExistence type="predicted"/>
<dbReference type="Proteomes" id="UP000092665">
    <property type="component" value="Unassembled WGS sequence"/>
</dbReference>
<dbReference type="GeneID" id="48847322"/>
<dbReference type="InterPro" id="IPR056925">
    <property type="entry name" value="ParE-like"/>
</dbReference>
<sequence>MKKTEITQGLLAPCSVPLVYRKKAVEQLKRYRQGSKNYTRIRAKGKGKVSHRCLKIDIGMFWRLLSRNGGRDWEMMTHERYNNEIWK</sequence>
<gene>
    <name evidence="2" type="ORF">Phpb_03300</name>
</gene>
<keyword evidence="3" id="KW-1185">Reference proteome</keyword>
<comment type="caution">
    <text evidence="2">The sequence shown here is derived from an EMBL/GenBank/DDBJ whole genome shotgun (WGS) entry which is preliminary data.</text>
</comment>
<evidence type="ECO:0000313" key="2">
    <source>
        <dbReference type="EMBL" id="OCA53748.1"/>
    </source>
</evidence>
<feature type="domain" description="ParE-like toxin" evidence="1">
    <location>
        <begin position="21"/>
        <end position="83"/>
    </location>
</feature>
<accession>A0A1B8YF17</accession>
<protein>
    <recommendedName>
        <fullName evidence="1">ParE-like toxin domain-containing protein</fullName>
    </recommendedName>
</protein>
<dbReference type="Pfam" id="PF24732">
    <property type="entry name" value="ParE_like"/>
    <property type="match status" value="1"/>
</dbReference>
<dbReference type="AlphaFoldDB" id="A0A1B8YF17"/>
<dbReference type="EMBL" id="LOIC01000080">
    <property type="protein sequence ID" value="OCA53748.1"/>
    <property type="molecule type" value="Genomic_DNA"/>
</dbReference>
<organism evidence="2 3">
    <name type="scientific">Photorhabdus namnaonensis</name>
    <dbReference type="NCBI Taxonomy" id="1851568"/>
    <lineage>
        <taxon>Bacteria</taxon>
        <taxon>Pseudomonadati</taxon>
        <taxon>Pseudomonadota</taxon>
        <taxon>Gammaproteobacteria</taxon>
        <taxon>Enterobacterales</taxon>
        <taxon>Morganellaceae</taxon>
        <taxon>Photorhabdus</taxon>
    </lineage>
</organism>
<dbReference type="PATRIC" id="fig|29488.15.peg.3627"/>
<evidence type="ECO:0000313" key="3">
    <source>
        <dbReference type="Proteomes" id="UP000092665"/>
    </source>
</evidence>